<feature type="compositionally biased region" description="Low complexity" evidence="1">
    <location>
        <begin position="1"/>
        <end position="29"/>
    </location>
</feature>
<dbReference type="RefSeq" id="WP_132702828.1">
    <property type="nucleotide sequence ID" value="NZ_SLZR01000015.1"/>
</dbReference>
<dbReference type="OrthoDB" id="6119669at2"/>
<proteinExistence type="predicted"/>
<feature type="compositionally biased region" description="Low complexity" evidence="1">
    <location>
        <begin position="133"/>
        <end position="144"/>
    </location>
</feature>
<dbReference type="EMBL" id="SLZR01000015">
    <property type="protein sequence ID" value="TCS38776.1"/>
    <property type="molecule type" value="Genomic_DNA"/>
</dbReference>
<gene>
    <name evidence="2" type="ORF">BCF53_11550</name>
</gene>
<sequence>MVDSISSTMMMPMLSSSNSRSSDTASSLSDEQTTTLTDILSSFDSEALTEADAQEIVTALSEAGIEPGAGLEEAMSEAGFDARAVGDMAGVGETGALAASEGAEEGSRPPPPPPQSSSTESDDVASYMADLISETLSTSESSELTQEEMQEIQALVAEEFGLEEGDSMIDITV</sequence>
<dbReference type="Proteomes" id="UP000295793">
    <property type="component" value="Unassembled WGS sequence"/>
</dbReference>
<keyword evidence="3" id="KW-1185">Reference proteome</keyword>
<accession>A0A4R3HZG7</accession>
<organism evidence="2 3">
    <name type="scientific">Reinekea marinisedimentorum</name>
    <dbReference type="NCBI Taxonomy" id="230495"/>
    <lineage>
        <taxon>Bacteria</taxon>
        <taxon>Pseudomonadati</taxon>
        <taxon>Pseudomonadota</taxon>
        <taxon>Gammaproteobacteria</taxon>
        <taxon>Oceanospirillales</taxon>
        <taxon>Saccharospirillaceae</taxon>
        <taxon>Reinekea</taxon>
    </lineage>
</organism>
<name>A0A4R3HZG7_9GAMM</name>
<comment type="caution">
    <text evidence="2">The sequence shown here is derived from an EMBL/GenBank/DDBJ whole genome shotgun (WGS) entry which is preliminary data.</text>
</comment>
<feature type="region of interest" description="Disordered" evidence="1">
    <location>
        <begin position="91"/>
        <end position="149"/>
    </location>
</feature>
<evidence type="ECO:0000256" key="1">
    <source>
        <dbReference type="SAM" id="MobiDB-lite"/>
    </source>
</evidence>
<protein>
    <submittedName>
        <fullName evidence="2">Uncharacterized protein</fullName>
    </submittedName>
</protein>
<evidence type="ECO:0000313" key="3">
    <source>
        <dbReference type="Proteomes" id="UP000295793"/>
    </source>
</evidence>
<dbReference type="AlphaFoldDB" id="A0A4R3HZG7"/>
<reference evidence="2 3" key="1">
    <citation type="submission" date="2019-03" db="EMBL/GenBank/DDBJ databases">
        <title>Genomic Encyclopedia of Archaeal and Bacterial Type Strains, Phase II (KMG-II): from individual species to whole genera.</title>
        <authorList>
            <person name="Goeker M."/>
        </authorList>
    </citation>
    <scope>NUCLEOTIDE SEQUENCE [LARGE SCALE GENOMIC DNA]</scope>
    <source>
        <strain evidence="2 3">DSM 15388</strain>
    </source>
</reference>
<evidence type="ECO:0000313" key="2">
    <source>
        <dbReference type="EMBL" id="TCS38776.1"/>
    </source>
</evidence>
<feature type="region of interest" description="Disordered" evidence="1">
    <location>
        <begin position="1"/>
        <end position="33"/>
    </location>
</feature>